<gene>
    <name evidence="1" type="ORF">A2494_02960</name>
</gene>
<protein>
    <submittedName>
        <fullName evidence="1">Uncharacterized protein</fullName>
    </submittedName>
</protein>
<proteinExistence type="predicted"/>
<name>A0A1G2E5C5_9BACT</name>
<organism evidence="1 2">
    <name type="scientific">Candidatus Lloydbacteria bacterium RIFOXYC12_FULL_46_25</name>
    <dbReference type="NCBI Taxonomy" id="1798670"/>
    <lineage>
        <taxon>Bacteria</taxon>
        <taxon>Candidatus Lloydiibacteriota</taxon>
    </lineage>
</organism>
<comment type="caution">
    <text evidence="1">The sequence shown here is derived from an EMBL/GenBank/DDBJ whole genome shotgun (WGS) entry which is preliminary data.</text>
</comment>
<accession>A0A1G2E5C5</accession>
<evidence type="ECO:0000313" key="2">
    <source>
        <dbReference type="Proteomes" id="UP000178106"/>
    </source>
</evidence>
<dbReference type="Proteomes" id="UP000178106">
    <property type="component" value="Unassembled WGS sequence"/>
</dbReference>
<reference evidence="1 2" key="1">
    <citation type="journal article" date="2016" name="Nat. Commun.">
        <title>Thousands of microbial genomes shed light on interconnected biogeochemical processes in an aquifer system.</title>
        <authorList>
            <person name="Anantharaman K."/>
            <person name="Brown C.T."/>
            <person name="Hug L.A."/>
            <person name="Sharon I."/>
            <person name="Castelle C.J."/>
            <person name="Probst A.J."/>
            <person name="Thomas B.C."/>
            <person name="Singh A."/>
            <person name="Wilkins M.J."/>
            <person name="Karaoz U."/>
            <person name="Brodie E.L."/>
            <person name="Williams K.H."/>
            <person name="Hubbard S.S."/>
            <person name="Banfield J.F."/>
        </authorList>
    </citation>
    <scope>NUCLEOTIDE SEQUENCE [LARGE SCALE GENOMIC DNA]</scope>
</reference>
<dbReference type="EMBL" id="MHLU01000012">
    <property type="protein sequence ID" value="OGZ20540.1"/>
    <property type="molecule type" value="Genomic_DNA"/>
</dbReference>
<sequence>MTVIPGVYKDLAPRQPRTPGSFEICTIHGVATHETNDDKRVIIERTCVSGSPKYEHLTLEEFGVHIDVNSHKTPRFVFIHPNHFQD</sequence>
<dbReference type="AlphaFoldDB" id="A0A1G2E5C5"/>
<evidence type="ECO:0000313" key="1">
    <source>
        <dbReference type="EMBL" id="OGZ20540.1"/>
    </source>
</evidence>